<reference evidence="1 2" key="1">
    <citation type="submission" date="2014-04" db="EMBL/GenBank/DDBJ databases">
        <authorList>
            <consortium name="DOE Joint Genome Institute"/>
            <person name="Kuo A."/>
            <person name="Kohler A."/>
            <person name="Costa M.D."/>
            <person name="Nagy L.G."/>
            <person name="Floudas D."/>
            <person name="Copeland A."/>
            <person name="Barry K.W."/>
            <person name="Cichocki N."/>
            <person name="Veneault-Fourrey C."/>
            <person name="LaButti K."/>
            <person name="Lindquist E.A."/>
            <person name="Lipzen A."/>
            <person name="Lundell T."/>
            <person name="Morin E."/>
            <person name="Murat C."/>
            <person name="Sun H."/>
            <person name="Tunlid A."/>
            <person name="Henrissat B."/>
            <person name="Grigoriev I.V."/>
            <person name="Hibbett D.S."/>
            <person name="Martin F."/>
            <person name="Nordberg H.P."/>
            <person name="Cantor M.N."/>
            <person name="Hua S.X."/>
        </authorList>
    </citation>
    <scope>NUCLEOTIDE SEQUENCE [LARGE SCALE GENOMIC DNA]</scope>
    <source>
        <strain evidence="1 2">441</strain>
    </source>
</reference>
<gene>
    <name evidence="1" type="ORF">PISMIDRAFT_19973</name>
</gene>
<dbReference type="Proteomes" id="UP000054018">
    <property type="component" value="Unassembled WGS sequence"/>
</dbReference>
<name>A0A0C9Y152_9AGAM</name>
<protein>
    <submittedName>
        <fullName evidence="1">Uncharacterized protein</fullName>
    </submittedName>
</protein>
<reference evidence="2" key="2">
    <citation type="submission" date="2015-01" db="EMBL/GenBank/DDBJ databases">
        <title>Evolutionary Origins and Diversification of the Mycorrhizal Mutualists.</title>
        <authorList>
            <consortium name="DOE Joint Genome Institute"/>
            <consortium name="Mycorrhizal Genomics Consortium"/>
            <person name="Kohler A."/>
            <person name="Kuo A."/>
            <person name="Nagy L.G."/>
            <person name="Floudas D."/>
            <person name="Copeland A."/>
            <person name="Barry K.W."/>
            <person name="Cichocki N."/>
            <person name="Veneault-Fourrey C."/>
            <person name="LaButti K."/>
            <person name="Lindquist E.A."/>
            <person name="Lipzen A."/>
            <person name="Lundell T."/>
            <person name="Morin E."/>
            <person name="Murat C."/>
            <person name="Riley R."/>
            <person name="Ohm R."/>
            <person name="Sun H."/>
            <person name="Tunlid A."/>
            <person name="Henrissat B."/>
            <person name="Grigoriev I.V."/>
            <person name="Hibbett D.S."/>
            <person name="Martin F."/>
        </authorList>
    </citation>
    <scope>NUCLEOTIDE SEQUENCE [LARGE SCALE GENOMIC DNA]</scope>
    <source>
        <strain evidence="2">441</strain>
    </source>
</reference>
<sequence length="69" mass="7730">MCAAILFAVPRMGTIFRLTRRTIALVSQPLNFIAGREHLTYSFHSFAFADDHGLGWAPIIQRGAVRDQV</sequence>
<dbReference type="HOGENOM" id="CLU_2776919_0_0_1"/>
<evidence type="ECO:0000313" key="2">
    <source>
        <dbReference type="Proteomes" id="UP000054018"/>
    </source>
</evidence>
<evidence type="ECO:0000313" key="1">
    <source>
        <dbReference type="EMBL" id="KIK10906.1"/>
    </source>
</evidence>
<organism evidence="1 2">
    <name type="scientific">Pisolithus microcarpus 441</name>
    <dbReference type="NCBI Taxonomy" id="765257"/>
    <lineage>
        <taxon>Eukaryota</taxon>
        <taxon>Fungi</taxon>
        <taxon>Dikarya</taxon>
        <taxon>Basidiomycota</taxon>
        <taxon>Agaricomycotina</taxon>
        <taxon>Agaricomycetes</taxon>
        <taxon>Agaricomycetidae</taxon>
        <taxon>Boletales</taxon>
        <taxon>Sclerodermatineae</taxon>
        <taxon>Pisolithaceae</taxon>
        <taxon>Pisolithus</taxon>
    </lineage>
</organism>
<keyword evidence="2" id="KW-1185">Reference proteome</keyword>
<dbReference type="EMBL" id="KN834367">
    <property type="protein sequence ID" value="KIK10906.1"/>
    <property type="molecule type" value="Genomic_DNA"/>
</dbReference>
<dbReference type="AlphaFoldDB" id="A0A0C9Y152"/>
<proteinExistence type="predicted"/>
<accession>A0A0C9Y152</accession>